<dbReference type="EMBL" id="LT629800">
    <property type="protein sequence ID" value="SDU87205.1"/>
    <property type="molecule type" value="Genomic_DNA"/>
</dbReference>
<dbReference type="EMBL" id="VUOL01000003">
    <property type="protein sequence ID" value="KAA2232011.1"/>
    <property type="molecule type" value="Genomic_DNA"/>
</dbReference>
<sequence>MRRSRKQPYTYKSWIIALLIALPFLTIGYGIRLYMEGTTTAQDAHSWPDLVLFLGGYLFCFCLKPIQAAIQRKLSRRAFRRARQQNPS</sequence>
<evidence type="ECO:0000313" key="3">
    <source>
        <dbReference type="EMBL" id="SDU87205.1"/>
    </source>
</evidence>
<proteinExistence type="predicted"/>
<dbReference type="Proteomes" id="UP000199620">
    <property type="component" value="Chromosome I"/>
</dbReference>
<reference evidence="3 4" key="1">
    <citation type="submission" date="2016-10" db="EMBL/GenBank/DDBJ databases">
        <authorList>
            <person name="Varghese N."/>
            <person name="Submissions S."/>
        </authorList>
    </citation>
    <scope>NUCLEOTIDE SEQUENCE [LARGE SCALE GENOMIC DNA]</scope>
    <source>
        <strain evidence="3 4">BS2771</strain>
    </source>
</reference>
<accession>A0A5B2UZ91</accession>
<feature type="transmembrane region" description="Helical" evidence="1">
    <location>
        <begin position="12"/>
        <end position="31"/>
    </location>
</feature>
<keyword evidence="1" id="KW-1133">Transmembrane helix</keyword>
<feature type="transmembrane region" description="Helical" evidence="1">
    <location>
        <begin position="51"/>
        <end position="70"/>
    </location>
</feature>
<gene>
    <name evidence="2" type="ORF">F1720_08125</name>
    <name evidence="3" type="ORF">SAMN04490181_0830</name>
</gene>
<evidence type="ECO:0000256" key="1">
    <source>
        <dbReference type="SAM" id="Phobius"/>
    </source>
</evidence>
<dbReference type="Proteomes" id="UP000325296">
    <property type="component" value="Unassembled WGS sequence"/>
</dbReference>
<organism evidence="2 5">
    <name type="scientific">Pseudomonas brenneri</name>
    <dbReference type="NCBI Taxonomy" id="129817"/>
    <lineage>
        <taxon>Bacteria</taxon>
        <taxon>Pseudomonadati</taxon>
        <taxon>Pseudomonadota</taxon>
        <taxon>Gammaproteobacteria</taxon>
        <taxon>Pseudomonadales</taxon>
        <taxon>Pseudomonadaceae</taxon>
        <taxon>Pseudomonas</taxon>
    </lineage>
</organism>
<dbReference type="AlphaFoldDB" id="A0A5B2UZ91"/>
<keyword evidence="1" id="KW-0472">Membrane</keyword>
<reference evidence="2 5" key="2">
    <citation type="submission" date="2019-09" db="EMBL/GenBank/DDBJ databases">
        <title>Draft genome sequence of Pseudomonas brenneri CCUG 51514(T).</title>
        <authorList>
            <person name="Tunovic T."/>
            <person name="Pineiro-Iglesias B."/>
            <person name="Unosson C."/>
            <person name="Inganas E."/>
            <person name="Ohlen M."/>
            <person name="Cardew S."/>
            <person name="Jensie-Markopoulos S."/>
            <person name="Salva-Serra F."/>
            <person name="Jaen-Luchoro D."/>
            <person name="Svensson-Stadler L."/>
            <person name="Chun J."/>
            <person name="Moore E."/>
        </authorList>
    </citation>
    <scope>NUCLEOTIDE SEQUENCE [LARGE SCALE GENOMIC DNA]</scope>
    <source>
        <strain evidence="2 5">CCUG 51514</strain>
    </source>
</reference>
<name>A0A5B2UZ91_9PSED</name>
<dbReference type="OrthoDB" id="7029570at2"/>
<evidence type="ECO:0000313" key="4">
    <source>
        <dbReference type="Proteomes" id="UP000199620"/>
    </source>
</evidence>
<evidence type="ECO:0000313" key="5">
    <source>
        <dbReference type="Proteomes" id="UP000325296"/>
    </source>
</evidence>
<evidence type="ECO:0000313" key="2">
    <source>
        <dbReference type="EMBL" id="KAA2232011.1"/>
    </source>
</evidence>
<keyword evidence="1" id="KW-0812">Transmembrane</keyword>
<keyword evidence="4" id="KW-1185">Reference proteome</keyword>
<dbReference type="RefSeq" id="WP_032859500.1">
    <property type="nucleotide sequence ID" value="NZ_BMNU01000004.1"/>
</dbReference>
<protein>
    <submittedName>
        <fullName evidence="2">Uncharacterized protein</fullName>
    </submittedName>
</protein>